<comment type="caution">
    <text evidence="2">The sequence shown here is derived from an EMBL/GenBank/DDBJ whole genome shotgun (WGS) entry which is preliminary data.</text>
</comment>
<evidence type="ECO:0000256" key="1">
    <source>
        <dbReference type="SAM" id="SignalP"/>
    </source>
</evidence>
<dbReference type="CDD" id="cd00146">
    <property type="entry name" value="PKD"/>
    <property type="match status" value="1"/>
</dbReference>
<dbReference type="EMBL" id="QKNV01000017">
    <property type="protein sequence ID" value="PZA22872.1"/>
    <property type="molecule type" value="Genomic_DNA"/>
</dbReference>
<feature type="chain" id="PRO_5016392738" description="PKD domain-containing protein" evidence="1">
    <location>
        <begin position="24"/>
        <end position="299"/>
    </location>
</feature>
<dbReference type="Proteomes" id="UP000247602">
    <property type="component" value="Unassembled WGS sequence"/>
</dbReference>
<keyword evidence="1" id="KW-0732">Signal</keyword>
<reference evidence="2 3" key="1">
    <citation type="submission" date="2018-06" db="EMBL/GenBank/DDBJ databases">
        <title>Draft genome sequence of Modestobacter versicolor CP153-2.</title>
        <authorList>
            <person name="Gundlapally S.R."/>
        </authorList>
    </citation>
    <scope>NUCLEOTIDE SEQUENCE [LARGE SCALE GENOMIC DNA]</scope>
    <source>
        <strain evidence="2 3">CP153-2</strain>
    </source>
</reference>
<protein>
    <recommendedName>
        <fullName evidence="4">PKD domain-containing protein</fullName>
    </recommendedName>
</protein>
<dbReference type="AlphaFoldDB" id="A0A323VD87"/>
<keyword evidence="3" id="KW-1185">Reference proteome</keyword>
<sequence length="299" mass="31271">MKRSIVATVAALLLTLIPTLAKADCIGFCPAPPTTSVGDGAVSVAYMTGAPGDTARTAFAAQAAPVPYRWRLLTPCQVDDTNLGGCQGGQPICAQLPGRIIVLYEVQRQRVVQPDRAPVDGIAPDPAAPVGQGYGGWANEGSSCVDVTDLNPPPSPDEVFRYFQTLPLPQLTTRQQPPGEALVGLPVIFFTDSPTAQTFTVDIRGFTVVITATATSYAWDTGDGTVLTTTDPGAPYPDQTITHDYSSGTYTASLTTTWGATYAVDGGVQADVPGTTTTQGAPVTFTVLQARTVLTDPYD</sequence>
<gene>
    <name evidence="2" type="ORF">DMO24_02735</name>
</gene>
<proteinExistence type="predicted"/>
<dbReference type="OrthoDB" id="5192284at2"/>
<accession>A0A323VD87</accession>
<evidence type="ECO:0000313" key="2">
    <source>
        <dbReference type="EMBL" id="PZA22872.1"/>
    </source>
</evidence>
<evidence type="ECO:0008006" key="4">
    <source>
        <dbReference type="Google" id="ProtNLM"/>
    </source>
</evidence>
<name>A0A323VD87_9ACTN</name>
<organism evidence="2 3">
    <name type="scientific">Modestobacter versicolor</name>
    <dbReference type="NCBI Taxonomy" id="429133"/>
    <lineage>
        <taxon>Bacteria</taxon>
        <taxon>Bacillati</taxon>
        <taxon>Actinomycetota</taxon>
        <taxon>Actinomycetes</taxon>
        <taxon>Geodermatophilales</taxon>
        <taxon>Geodermatophilaceae</taxon>
        <taxon>Modestobacter</taxon>
    </lineage>
</organism>
<evidence type="ECO:0000313" key="3">
    <source>
        <dbReference type="Proteomes" id="UP000247602"/>
    </source>
</evidence>
<feature type="signal peptide" evidence="1">
    <location>
        <begin position="1"/>
        <end position="23"/>
    </location>
</feature>